<keyword evidence="1" id="KW-0472">Membrane</keyword>
<proteinExistence type="predicted"/>
<gene>
    <name evidence="2" type="ORF">SAMN05444159_0280</name>
</gene>
<feature type="transmembrane region" description="Helical" evidence="1">
    <location>
        <begin position="12"/>
        <end position="33"/>
    </location>
</feature>
<dbReference type="EMBL" id="LT670844">
    <property type="protein sequence ID" value="SHJ31420.1"/>
    <property type="molecule type" value="Genomic_DNA"/>
</dbReference>
<keyword evidence="1" id="KW-0812">Transmembrane</keyword>
<dbReference type="AlphaFoldDB" id="A0A1M6IAE5"/>
<organism evidence="2 3">
    <name type="scientific">Bradyrhizobium lablabi</name>
    <dbReference type="NCBI Taxonomy" id="722472"/>
    <lineage>
        <taxon>Bacteria</taxon>
        <taxon>Pseudomonadati</taxon>
        <taxon>Pseudomonadota</taxon>
        <taxon>Alphaproteobacteria</taxon>
        <taxon>Hyphomicrobiales</taxon>
        <taxon>Nitrobacteraceae</taxon>
        <taxon>Bradyrhizobium</taxon>
    </lineage>
</organism>
<sequence>MEGLVETIDGLAIQYWMLWAMAIVVGFATWNIWTGKHHQ</sequence>
<evidence type="ECO:0000256" key="1">
    <source>
        <dbReference type="SAM" id="Phobius"/>
    </source>
</evidence>
<keyword evidence="1" id="KW-1133">Transmembrane helix</keyword>
<protein>
    <submittedName>
        <fullName evidence="2">Uncharacterized protein</fullName>
    </submittedName>
</protein>
<reference evidence="2 3" key="1">
    <citation type="submission" date="2016-11" db="EMBL/GenBank/DDBJ databases">
        <authorList>
            <person name="Jaros S."/>
            <person name="Januszkiewicz K."/>
            <person name="Wedrychowicz H."/>
        </authorList>
    </citation>
    <scope>NUCLEOTIDE SEQUENCE [LARGE SCALE GENOMIC DNA]</scope>
    <source>
        <strain evidence="2 3">GAS499</strain>
    </source>
</reference>
<name>A0A1M6IAE5_9BRAD</name>
<evidence type="ECO:0000313" key="3">
    <source>
        <dbReference type="Proteomes" id="UP000189935"/>
    </source>
</evidence>
<dbReference type="Proteomes" id="UP000189935">
    <property type="component" value="Chromosome I"/>
</dbReference>
<accession>A0A1M6IAE5</accession>
<evidence type="ECO:0000313" key="2">
    <source>
        <dbReference type="EMBL" id="SHJ31420.1"/>
    </source>
</evidence>